<dbReference type="InterPro" id="IPR036691">
    <property type="entry name" value="Endo/exonu/phosph_ase_sf"/>
</dbReference>
<dbReference type="EMBL" id="JANBOI010003009">
    <property type="protein sequence ID" value="KAJ1719142.1"/>
    <property type="molecule type" value="Genomic_DNA"/>
</dbReference>
<dbReference type="AlphaFoldDB" id="A0A9W8CPS6"/>
<feature type="domain" description="Endonuclease/exonuclease/phosphatase" evidence="1">
    <location>
        <begin position="85"/>
        <end position="177"/>
    </location>
</feature>
<feature type="non-terminal residue" evidence="2">
    <location>
        <position position="208"/>
    </location>
</feature>
<protein>
    <recommendedName>
        <fullName evidence="1">Endonuclease/exonuclease/phosphatase domain-containing protein</fullName>
    </recommendedName>
</protein>
<accession>A0A9W8CPS6</accession>
<sequence length="208" mass="22531">LAVLQDLNWPTKRSPLPTGLCDRHCGTPKVAIVALDPNISFTPLPPTVSDHIASAMVAAPDSGGPIRIIAIYAPAATSEHEAFTTALQTTIDAVPCTRTIVAGDFNTTPNDVLDRPAGSSNSIPWAPLTSCMDGLFDITRVRHPTERIYTFFNSCNQRSRIDQIWVSRDLIDICINPHVDVAPAGHSDHRPLSLMLGTTERCPPATTW</sequence>
<keyword evidence="3" id="KW-1185">Reference proteome</keyword>
<dbReference type="Pfam" id="PF03372">
    <property type="entry name" value="Exo_endo_phos"/>
    <property type="match status" value="1"/>
</dbReference>
<comment type="caution">
    <text evidence="2">The sequence shown here is derived from an EMBL/GenBank/DDBJ whole genome shotgun (WGS) entry which is preliminary data.</text>
</comment>
<dbReference type="SUPFAM" id="SSF56219">
    <property type="entry name" value="DNase I-like"/>
    <property type="match status" value="1"/>
</dbReference>
<dbReference type="Proteomes" id="UP001143981">
    <property type="component" value="Unassembled WGS sequence"/>
</dbReference>
<feature type="non-terminal residue" evidence="2">
    <location>
        <position position="1"/>
    </location>
</feature>
<dbReference type="OrthoDB" id="3264871at2759"/>
<evidence type="ECO:0000313" key="2">
    <source>
        <dbReference type="EMBL" id="KAJ1719142.1"/>
    </source>
</evidence>
<reference evidence="2" key="1">
    <citation type="submission" date="2022-07" db="EMBL/GenBank/DDBJ databases">
        <title>Phylogenomic reconstructions and comparative analyses of Kickxellomycotina fungi.</title>
        <authorList>
            <person name="Reynolds N.K."/>
            <person name="Stajich J.E."/>
            <person name="Barry K."/>
            <person name="Grigoriev I.V."/>
            <person name="Crous P."/>
            <person name="Smith M.E."/>
        </authorList>
    </citation>
    <scope>NUCLEOTIDE SEQUENCE</scope>
    <source>
        <strain evidence="2">BCRC 34381</strain>
    </source>
</reference>
<evidence type="ECO:0000313" key="3">
    <source>
        <dbReference type="Proteomes" id="UP001143981"/>
    </source>
</evidence>
<organism evidence="2 3">
    <name type="scientific">Coemansia biformis</name>
    <dbReference type="NCBI Taxonomy" id="1286918"/>
    <lineage>
        <taxon>Eukaryota</taxon>
        <taxon>Fungi</taxon>
        <taxon>Fungi incertae sedis</taxon>
        <taxon>Zoopagomycota</taxon>
        <taxon>Kickxellomycotina</taxon>
        <taxon>Kickxellomycetes</taxon>
        <taxon>Kickxellales</taxon>
        <taxon>Kickxellaceae</taxon>
        <taxon>Coemansia</taxon>
    </lineage>
</organism>
<evidence type="ECO:0000259" key="1">
    <source>
        <dbReference type="Pfam" id="PF03372"/>
    </source>
</evidence>
<proteinExistence type="predicted"/>
<name>A0A9W8CPS6_9FUNG</name>
<dbReference type="GO" id="GO:0003824">
    <property type="term" value="F:catalytic activity"/>
    <property type="evidence" value="ECO:0007669"/>
    <property type="project" value="InterPro"/>
</dbReference>
<dbReference type="Gene3D" id="3.60.10.10">
    <property type="entry name" value="Endonuclease/exonuclease/phosphatase"/>
    <property type="match status" value="1"/>
</dbReference>
<gene>
    <name evidence="2" type="ORF">LPJ61_006373</name>
</gene>
<dbReference type="InterPro" id="IPR005135">
    <property type="entry name" value="Endo/exonuclease/phosphatase"/>
</dbReference>